<dbReference type="Pfam" id="PF07366">
    <property type="entry name" value="SnoaL"/>
    <property type="match status" value="1"/>
</dbReference>
<evidence type="ECO:0008006" key="4">
    <source>
        <dbReference type="Google" id="ProtNLM"/>
    </source>
</evidence>
<dbReference type="Gene3D" id="3.10.450.50">
    <property type="match status" value="1"/>
</dbReference>
<feature type="region of interest" description="Disordered" evidence="1">
    <location>
        <begin position="1"/>
        <end position="32"/>
    </location>
</feature>
<dbReference type="GO" id="GO:0030638">
    <property type="term" value="P:polyketide metabolic process"/>
    <property type="evidence" value="ECO:0007669"/>
    <property type="project" value="InterPro"/>
</dbReference>
<evidence type="ECO:0000313" key="2">
    <source>
        <dbReference type="EMBL" id="AZQ75729.1"/>
    </source>
</evidence>
<name>A0A3S9PTQ1_STRLT</name>
<dbReference type="InterPro" id="IPR009959">
    <property type="entry name" value="Cyclase_SnoaL-like"/>
</dbReference>
<dbReference type="SUPFAM" id="SSF54427">
    <property type="entry name" value="NTF2-like"/>
    <property type="match status" value="1"/>
</dbReference>
<proteinExistence type="predicted"/>
<keyword evidence="3" id="KW-1185">Reference proteome</keyword>
<reference evidence="2 3" key="1">
    <citation type="submission" date="2018-12" db="EMBL/GenBank/DDBJ databases">
        <title>The whole draft genome of Streptomyce luteoverticillatus CGMCC 15060.</title>
        <authorList>
            <person name="Feng Z."/>
            <person name="Chen G."/>
            <person name="Zhang J."/>
            <person name="Zhu H."/>
            <person name="Yu X."/>
            <person name="Zhang W."/>
            <person name="Zhang X."/>
        </authorList>
    </citation>
    <scope>NUCLEOTIDE SEQUENCE [LARGE SCALE GENOMIC DNA]</scope>
    <source>
        <strain evidence="2 3">CGMCC 15060</strain>
    </source>
</reference>
<evidence type="ECO:0000313" key="3">
    <source>
        <dbReference type="Proteomes" id="UP000267900"/>
    </source>
</evidence>
<sequence>MGRGRRAVPFGTARAAPPGITAGHGVTRPDKKSAYEETVRKFRGAVLFTHDFSAISEVLTPDFVDHFAPPWDPPGREGVAHRFGQAAEALTTRRVEVLTSVCEGDVLAQAILLHFEHTGTFMGLPPTGRSFAIGGSNTFRFRGGRIAEHWGVFDVAKIPDLLGGPAPGSWSSMWPGAPA</sequence>
<dbReference type="Proteomes" id="UP000267900">
    <property type="component" value="Chromosome"/>
</dbReference>
<organism evidence="2 3">
    <name type="scientific">Streptomyces luteoverticillatus</name>
    <name type="common">Streptoverticillium luteoverticillatus</name>
    <dbReference type="NCBI Taxonomy" id="66425"/>
    <lineage>
        <taxon>Bacteria</taxon>
        <taxon>Bacillati</taxon>
        <taxon>Actinomycetota</taxon>
        <taxon>Actinomycetes</taxon>
        <taxon>Kitasatosporales</taxon>
        <taxon>Streptomycetaceae</taxon>
        <taxon>Streptomyces</taxon>
    </lineage>
</organism>
<evidence type="ECO:0000256" key="1">
    <source>
        <dbReference type="SAM" id="MobiDB-lite"/>
    </source>
</evidence>
<dbReference type="PANTHER" id="PTHR38436:SF1">
    <property type="entry name" value="ESTER CYCLASE"/>
    <property type="match status" value="1"/>
</dbReference>
<dbReference type="InterPro" id="IPR032710">
    <property type="entry name" value="NTF2-like_dom_sf"/>
</dbReference>
<protein>
    <recommendedName>
        <fullName evidence="4">Ester cyclase</fullName>
    </recommendedName>
</protein>
<dbReference type="PANTHER" id="PTHR38436">
    <property type="entry name" value="POLYKETIDE CYCLASE SNOAL-LIKE DOMAIN"/>
    <property type="match status" value="1"/>
</dbReference>
<accession>A0A3S9PTQ1</accession>
<dbReference type="AlphaFoldDB" id="A0A3S9PTQ1"/>
<dbReference type="EMBL" id="CP034587">
    <property type="protein sequence ID" value="AZQ75729.1"/>
    <property type="molecule type" value="Genomic_DNA"/>
</dbReference>
<dbReference type="OrthoDB" id="9182871at2"/>
<gene>
    <name evidence="2" type="ORF">EKH77_22745</name>
</gene>